<dbReference type="EMBL" id="JAVRBK010000004">
    <property type="protein sequence ID" value="KAK5644596.1"/>
    <property type="molecule type" value="Genomic_DNA"/>
</dbReference>
<feature type="region of interest" description="Disordered" evidence="1">
    <location>
        <begin position="1"/>
        <end position="43"/>
    </location>
</feature>
<dbReference type="InterPro" id="IPR006623">
    <property type="entry name" value="THEG"/>
</dbReference>
<evidence type="ECO:0000256" key="1">
    <source>
        <dbReference type="SAM" id="MobiDB-lite"/>
    </source>
</evidence>
<feature type="compositionally biased region" description="Basic residues" evidence="1">
    <location>
        <begin position="1"/>
        <end position="11"/>
    </location>
</feature>
<proteinExistence type="predicted"/>
<dbReference type="Proteomes" id="UP001329430">
    <property type="component" value="Chromosome 4"/>
</dbReference>
<accession>A0AAN7VGA5</accession>
<comment type="caution">
    <text evidence="2">The sequence shown here is derived from an EMBL/GenBank/DDBJ whole genome shotgun (WGS) entry which is preliminary data.</text>
</comment>
<protein>
    <submittedName>
        <fullName evidence="2">Uncharacterized protein</fullName>
    </submittedName>
</protein>
<keyword evidence="3" id="KW-1185">Reference proteome</keyword>
<organism evidence="2 3">
    <name type="scientific">Pyrocoelia pectoralis</name>
    <dbReference type="NCBI Taxonomy" id="417401"/>
    <lineage>
        <taxon>Eukaryota</taxon>
        <taxon>Metazoa</taxon>
        <taxon>Ecdysozoa</taxon>
        <taxon>Arthropoda</taxon>
        <taxon>Hexapoda</taxon>
        <taxon>Insecta</taxon>
        <taxon>Pterygota</taxon>
        <taxon>Neoptera</taxon>
        <taxon>Endopterygota</taxon>
        <taxon>Coleoptera</taxon>
        <taxon>Polyphaga</taxon>
        <taxon>Elateriformia</taxon>
        <taxon>Elateroidea</taxon>
        <taxon>Lampyridae</taxon>
        <taxon>Lampyrinae</taxon>
        <taxon>Pyrocoelia</taxon>
    </lineage>
</organism>
<dbReference type="SMART" id="SM00705">
    <property type="entry name" value="THEG"/>
    <property type="match status" value="2"/>
</dbReference>
<dbReference type="AlphaFoldDB" id="A0AAN7VGA5"/>
<sequence length="109" mass="12539">MESTKKTKKHSREVSSRASKNTAPPHRKGSIDTGVKRSAIRGKIRDSRRIAQLAKPYRYGENALDRYKDLVPKPIKEEPSRIIKSEVSRKALKYIATERIKELAQPVRR</sequence>
<name>A0AAN7VGA5_9COLE</name>
<gene>
    <name evidence="2" type="ORF">RI129_005896</name>
</gene>
<reference evidence="2 3" key="1">
    <citation type="journal article" date="2024" name="Insects">
        <title>An Improved Chromosome-Level Genome Assembly of the Firefly Pyrocoelia pectoralis.</title>
        <authorList>
            <person name="Fu X."/>
            <person name="Meyer-Rochow V.B."/>
            <person name="Ballantyne L."/>
            <person name="Zhu X."/>
        </authorList>
    </citation>
    <scope>NUCLEOTIDE SEQUENCE [LARGE SCALE GENOMIC DNA]</scope>
    <source>
        <strain evidence="2">XCY_ONT2</strain>
    </source>
</reference>
<evidence type="ECO:0000313" key="3">
    <source>
        <dbReference type="Proteomes" id="UP001329430"/>
    </source>
</evidence>
<evidence type="ECO:0000313" key="2">
    <source>
        <dbReference type="EMBL" id="KAK5644596.1"/>
    </source>
</evidence>
<dbReference type="Pfam" id="PF14912">
    <property type="entry name" value="THEG"/>
    <property type="match status" value="1"/>
</dbReference>